<organism evidence="1 2">
    <name type="scientific">Caldibacillus debilis</name>
    <dbReference type="NCBI Taxonomy" id="301148"/>
    <lineage>
        <taxon>Bacteria</taxon>
        <taxon>Bacillati</taxon>
        <taxon>Bacillota</taxon>
        <taxon>Bacilli</taxon>
        <taxon>Bacillales</taxon>
        <taxon>Bacillaceae</taxon>
        <taxon>Caldibacillus</taxon>
    </lineage>
</organism>
<evidence type="ECO:0000313" key="1">
    <source>
        <dbReference type="EMBL" id="REJ26990.1"/>
    </source>
</evidence>
<evidence type="ECO:0000313" key="2">
    <source>
        <dbReference type="Proteomes" id="UP000257014"/>
    </source>
</evidence>
<name>A0A3E0K1V4_9BACI</name>
<sequence>MGLSDIFNDRFNILTFLFNMEKSLSVMGEKMTVITEKISIIAGKTSIIASGAGRHLIRFSILAGPERTAR</sequence>
<dbReference type="EMBL" id="QEWE01000023">
    <property type="protein sequence ID" value="REJ26990.1"/>
    <property type="molecule type" value="Genomic_DNA"/>
</dbReference>
<gene>
    <name evidence="1" type="ORF">C6P37_12910</name>
</gene>
<accession>A0A3E0K1V4</accession>
<dbReference type="Proteomes" id="UP000257014">
    <property type="component" value="Unassembled WGS sequence"/>
</dbReference>
<proteinExistence type="predicted"/>
<comment type="caution">
    <text evidence="1">The sequence shown here is derived from an EMBL/GenBank/DDBJ whole genome shotgun (WGS) entry which is preliminary data.</text>
</comment>
<protein>
    <submittedName>
        <fullName evidence="1">Uncharacterized protein</fullName>
    </submittedName>
</protein>
<dbReference type="AlphaFoldDB" id="A0A3E0K1V4"/>
<reference evidence="1 2" key="1">
    <citation type="submission" date="2018-03" db="EMBL/GenBank/DDBJ databases">
        <authorList>
            <person name="Keele B.F."/>
        </authorList>
    </citation>
    <scope>NUCLEOTIDE SEQUENCE [LARGE SCALE GENOMIC DNA]</scope>
    <source>
        <strain evidence="1">ZCTH4_d</strain>
    </source>
</reference>